<comment type="caution">
    <text evidence="2">The sequence shown here is derived from an EMBL/GenBank/DDBJ whole genome shotgun (WGS) entry which is preliminary data.</text>
</comment>
<dbReference type="RefSeq" id="WP_196988820.1">
    <property type="nucleotide sequence ID" value="NZ_JADWYR010000001.1"/>
</dbReference>
<sequence length="58" mass="6808">MKSSTHTQKKAMEKPMKSNVPKPDVRDNLDSRKNEEFEINKGKVTHNEKAHHHENKKN</sequence>
<dbReference type="AlphaFoldDB" id="A0A931GSS1"/>
<dbReference type="Proteomes" id="UP000628448">
    <property type="component" value="Unassembled WGS sequence"/>
</dbReference>
<name>A0A931GSS1_9BACT</name>
<keyword evidence="3" id="KW-1185">Reference proteome</keyword>
<protein>
    <submittedName>
        <fullName evidence="2">Uncharacterized protein</fullName>
    </submittedName>
</protein>
<organism evidence="2 3">
    <name type="scientific">Panacibacter microcysteis</name>
    <dbReference type="NCBI Taxonomy" id="2793269"/>
    <lineage>
        <taxon>Bacteria</taxon>
        <taxon>Pseudomonadati</taxon>
        <taxon>Bacteroidota</taxon>
        <taxon>Chitinophagia</taxon>
        <taxon>Chitinophagales</taxon>
        <taxon>Chitinophagaceae</taxon>
        <taxon>Panacibacter</taxon>
    </lineage>
</organism>
<evidence type="ECO:0000256" key="1">
    <source>
        <dbReference type="SAM" id="MobiDB-lite"/>
    </source>
</evidence>
<evidence type="ECO:0000313" key="2">
    <source>
        <dbReference type="EMBL" id="MBG9374726.1"/>
    </source>
</evidence>
<gene>
    <name evidence="2" type="ORF">I5907_00640</name>
</gene>
<accession>A0A931GSS1</accession>
<feature type="compositionally biased region" description="Basic residues" evidence="1">
    <location>
        <begin position="49"/>
        <end position="58"/>
    </location>
</feature>
<reference evidence="2" key="1">
    <citation type="submission" date="2020-11" db="EMBL/GenBank/DDBJ databases">
        <title>Bacterial whole genome sequence for Panacibacter sp. DH6.</title>
        <authorList>
            <person name="Le V."/>
            <person name="Ko S."/>
            <person name="Ahn C.-Y."/>
            <person name="Oh H.-M."/>
        </authorList>
    </citation>
    <scope>NUCLEOTIDE SEQUENCE</scope>
    <source>
        <strain evidence="2">DH6</strain>
    </source>
</reference>
<dbReference type="EMBL" id="JADWYR010000001">
    <property type="protein sequence ID" value="MBG9374726.1"/>
    <property type="molecule type" value="Genomic_DNA"/>
</dbReference>
<evidence type="ECO:0000313" key="3">
    <source>
        <dbReference type="Proteomes" id="UP000628448"/>
    </source>
</evidence>
<feature type="region of interest" description="Disordered" evidence="1">
    <location>
        <begin position="1"/>
        <end position="58"/>
    </location>
</feature>
<proteinExistence type="predicted"/>
<feature type="compositionally biased region" description="Basic and acidic residues" evidence="1">
    <location>
        <begin position="23"/>
        <end position="48"/>
    </location>
</feature>